<evidence type="ECO:0000256" key="1">
    <source>
        <dbReference type="ARBA" id="ARBA00005254"/>
    </source>
</evidence>
<dbReference type="GO" id="GO:0016829">
    <property type="term" value="F:lyase activity"/>
    <property type="evidence" value="ECO:0007669"/>
    <property type="project" value="UniProtKB-KW"/>
</dbReference>
<dbReference type="GeneID" id="78276359"/>
<dbReference type="InterPro" id="IPR001753">
    <property type="entry name" value="Enoyl-CoA_hydra/iso"/>
</dbReference>
<dbReference type="InterPro" id="IPR029045">
    <property type="entry name" value="ClpP/crotonase-like_dom_sf"/>
</dbReference>
<dbReference type="PROSITE" id="PS00166">
    <property type="entry name" value="ENOYL_COA_HYDRATASE"/>
    <property type="match status" value="1"/>
</dbReference>
<dbReference type="GO" id="GO:0006635">
    <property type="term" value="P:fatty acid beta-oxidation"/>
    <property type="evidence" value="ECO:0007669"/>
    <property type="project" value="TreeGrafter"/>
</dbReference>
<dbReference type="FunFam" id="3.90.226.10:FF:000009">
    <property type="entry name" value="Carnitinyl-CoA dehydratase"/>
    <property type="match status" value="1"/>
</dbReference>
<dbReference type="InterPro" id="IPR014748">
    <property type="entry name" value="Enoyl-CoA_hydra_C"/>
</dbReference>
<reference evidence="4 5" key="1">
    <citation type="submission" date="2016-11" db="EMBL/GenBank/DDBJ databases">
        <title>Description of two novel members of the family Erysipelotrichaceae: Ileibacterium lipovorans gen. nov., sp. nov. and Dubosiella newyorkensis, gen. nov., sp. nov.</title>
        <authorList>
            <person name="Cox L.M."/>
            <person name="Sohn J."/>
            <person name="Tyrrell K.L."/>
            <person name="Citron D.M."/>
            <person name="Lawson P.A."/>
            <person name="Patel N.B."/>
            <person name="Iizumi T."/>
            <person name="Perez-Perez G.I."/>
            <person name="Goldstein E.J."/>
            <person name="Blaser M.J."/>
        </authorList>
    </citation>
    <scope>NUCLEOTIDE SEQUENCE [LARGE SCALE GENOMIC DNA]</scope>
    <source>
        <strain evidence="4 5">NYU-BL-A4</strain>
    </source>
</reference>
<dbReference type="InterPro" id="IPR018376">
    <property type="entry name" value="Enoyl-CoA_hyd/isom_CS"/>
</dbReference>
<dbReference type="STRING" id="1862672.BO225_10455"/>
<dbReference type="EMBL" id="MPKA01000106">
    <property type="protein sequence ID" value="OLU44493.1"/>
    <property type="molecule type" value="Genomic_DNA"/>
</dbReference>
<name>A0A1U7NK81_9FIRM</name>
<sequence>MTFVEIEKKDHIATITINNPKALNALSTAVLADLEQAVELVKNDPDTYCAIITGAGSKAFVAGADIAEMKDKTVEEAAEYGAYGNKIFRMIETLHCPVIAAVNGFALGGGCELAMSCDIRLASENAVFGQPEVGLGITPGFGGTQRLARLIPVGIAKEMIFTGRNIKVDRAYEIGLVNAVYPADQLMEAAQKMAKGIAKNAPIAVEKAKKAIDAGLQGSIDDGIKEEVEDFSACFASEDQTYGMDCFLNKVKDKVFQNK</sequence>
<dbReference type="PANTHER" id="PTHR11941:SF54">
    <property type="entry name" value="ENOYL-COA HYDRATASE, MITOCHONDRIAL"/>
    <property type="match status" value="1"/>
</dbReference>
<dbReference type="OrthoDB" id="9775794at2"/>
<dbReference type="CDD" id="cd06558">
    <property type="entry name" value="crotonase-like"/>
    <property type="match status" value="1"/>
</dbReference>
<keyword evidence="5" id="KW-1185">Reference proteome</keyword>
<evidence type="ECO:0000313" key="4">
    <source>
        <dbReference type="EMBL" id="OLU44493.1"/>
    </source>
</evidence>
<evidence type="ECO:0000313" key="5">
    <source>
        <dbReference type="Proteomes" id="UP000186705"/>
    </source>
</evidence>
<dbReference type="SUPFAM" id="SSF52096">
    <property type="entry name" value="ClpP/crotonase"/>
    <property type="match status" value="1"/>
</dbReference>
<protein>
    <submittedName>
        <fullName evidence="4">Enoyl-CoA hydratase</fullName>
    </submittedName>
</protein>
<comment type="similarity">
    <text evidence="1 3">Belongs to the enoyl-CoA hydratase/isomerase family.</text>
</comment>
<gene>
    <name evidence="4" type="ORF">BO225_10455</name>
</gene>
<organism evidence="4 5">
    <name type="scientific">Dubosiella newyorkensis</name>
    <dbReference type="NCBI Taxonomy" id="1862672"/>
    <lineage>
        <taxon>Bacteria</taxon>
        <taxon>Bacillati</taxon>
        <taxon>Bacillota</taxon>
        <taxon>Erysipelotrichia</taxon>
        <taxon>Erysipelotrichales</taxon>
        <taxon>Erysipelotrichaceae</taxon>
        <taxon>Dubosiella</taxon>
    </lineage>
</organism>
<dbReference type="AlphaFoldDB" id="A0A1U7NK81"/>
<dbReference type="PANTHER" id="PTHR11941">
    <property type="entry name" value="ENOYL-COA HYDRATASE-RELATED"/>
    <property type="match status" value="1"/>
</dbReference>
<dbReference type="Gene3D" id="3.90.226.10">
    <property type="entry name" value="2-enoyl-CoA Hydratase, Chain A, domain 1"/>
    <property type="match status" value="1"/>
</dbReference>
<proteinExistence type="inferred from homology"/>
<comment type="caution">
    <text evidence="4">The sequence shown here is derived from an EMBL/GenBank/DDBJ whole genome shotgun (WGS) entry which is preliminary data.</text>
</comment>
<evidence type="ECO:0000256" key="3">
    <source>
        <dbReference type="RuleBase" id="RU003707"/>
    </source>
</evidence>
<dbReference type="Gene3D" id="1.10.12.10">
    <property type="entry name" value="Lyase 2-enoyl-coa Hydratase, Chain A, domain 2"/>
    <property type="match status" value="1"/>
</dbReference>
<evidence type="ECO:0000256" key="2">
    <source>
        <dbReference type="ARBA" id="ARBA00023239"/>
    </source>
</evidence>
<dbReference type="Proteomes" id="UP000186705">
    <property type="component" value="Unassembled WGS sequence"/>
</dbReference>
<dbReference type="RefSeq" id="WP_076342190.1">
    <property type="nucleotide sequence ID" value="NZ_CAJTMI010000002.1"/>
</dbReference>
<keyword evidence="2" id="KW-0456">Lyase</keyword>
<dbReference type="Pfam" id="PF00378">
    <property type="entry name" value="ECH_1"/>
    <property type="match status" value="1"/>
</dbReference>
<accession>A0A1U7NK81</accession>